<evidence type="ECO:0000313" key="12">
    <source>
        <dbReference type="Proteomes" id="UP000463961"/>
    </source>
</evidence>
<protein>
    <submittedName>
        <fullName evidence="11">Lipid A export ATP-binding/permease protein MsbA</fullName>
    </submittedName>
</protein>
<dbReference type="PROSITE" id="PS50893">
    <property type="entry name" value="ABC_TRANSPORTER_2"/>
    <property type="match status" value="1"/>
</dbReference>
<dbReference type="FunFam" id="3.40.50.300:FF:000140">
    <property type="entry name" value="Lipid A export ATP-binding/permease protein MsbA"/>
    <property type="match status" value="1"/>
</dbReference>
<dbReference type="InterPro" id="IPR036640">
    <property type="entry name" value="ABC1_TM_sf"/>
</dbReference>
<name>A0A679HZ88_9RHOO</name>
<dbReference type="GO" id="GO:0034040">
    <property type="term" value="F:ATPase-coupled lipid transmembrane transporter activity"/>
    <property type="evidence" value="ECO:0007669"/>
    <property type="project" value="InterPro"/>
</dbReference>
<dbReference type="NCBIfam" id="TIGR02203">
    <property type="entry name" value="MsbA_lipidA"/>
    <property type="match status" value="1"/>
</dbReference>
<dbReference type="Gene3D" id="1.20.1560.10">
    <property type="entry name" value="ABC transporter type 1, transmembrane domain"/>
    <property type="match status" value="1"/>
</dbReference>
<accession>A0A679HZ88</accession>
<sequence length="590" mass="64286">MRLVDPENLKLYRRLLKYARPYYKALTAGMLLTALSAATEPLLPALMKPMLDDGFKFGTDTPLLWLPFAVVGIFLLRGMLGFGATYIVAWVQNKIVFQIRTEMFAHLVRLPSDYFQKHPSAKTINRITNDVNGVTSASTTVLTTLIKDGVTVIGLLAWLLYLNWQLMLITLAVIPVLGVSVRKLSKRLRRLMHAEHDNMVLMTTAVQEAISNQKIIKVYGGEQQEVSRFEGVANYLRGIFMRGTVTAALGTPITQLSSALAVAIIISVAMVQSAEGMTTIGGFVSFITASLMMNAPLKRLADLNAPIQRGLAAAEHVFSLLDEPTERDTGSVTLVNVRGEIVFDNVTYRYPEAERNALTEVNLVVQPGEQIALVGPSGGGKSTFANLLPNFLHVTSGQIRIDGHAIDSVHLNSLRSQMALVTQEVLLFNDTVANNIAFGATRQLTREEIRAAAKAAHALEFIEALPNSFDTLVGEGGLRLSGGQRQRIAIARAVLKNAPILILDEATSALDNESERHVQAALDELMVGRTSFVIAHRLSTIEKADRIVVLKEGCIAEIGTHSELLARNGIYTYLHQVQGVSTPAAVEGSA</sequence>
<dbReference type="InterPro" id="IPR039421">
    <property type="entry name" value="Type_1_exporter"/>
</dbReference>
<keyword evidence="12" id="KW-1185">Reference proteome</keyword>
<dbReference type="Proteomes" id="UP000463961">
    <property type="component" value="Chromosome"/>
</dbReference>
<dbReference type="RefSeq" id="WP_162048997.1">
    <property type="nucleotide sequence ID" value="NZ_AP019011.1"/>
</dbReference>
<proteinExistence type="predicted"/>
<evidence type="ECO:0000256" key="8">
    <source>
        <dbReference type="ARBA" id="ARBA00022989"/>
    </source>
</evidence>
<dbReference type="PROSITE" id="PS50929">
    <property type="entry name" value="ABC_TM1F"/>
    <property type="match status" value="1"/>
</dbReference>
<keyword evidence="2" id="KW-0813">Transport</keyword>
<keyword evidence="10" id="KW-0472">Membrane</keyword>
<dbReference type="SUPFAM" id="SSF52540">
    <property type="entry name" value="P-loop containing nucleoside triphosphate hydrolases"/>
    <property type="match status" value="1"/>
</dbReference>
<dbReference type="EMBL" id="AP022345">
    <property type="protein sequence ID" value="BBU68060.1"/>
    <property type="molecule type" value="Genomic_DNA"/>
</dbReference>
<keyword evidence="5" id="KW-0547">Nucleotide-binding</keyword>
<dbReference type="InterPro" id="IPR003439">
    <property type="entry name" value="ABC_transporter-like_ATP-bd"/>
</dbReference>
<dbReference type="CDD" id="cd18552">
    <property type="entry name" value="ABC_6TM_MsbA_like"/>
    <property type="match status" value="1"/>
</dbReference>
<dbReference type="SMART" id="SM00382">
    <property type="entry name" value="AAA"/>
    <property type="match status" value="1"/>
</dbReference>
<dbReference type="GO" id="GO:0016887">
    <property type="term" value="F:ATP hydrolysis activity"/>
    <property type="evidence" value="ECO:0007669"/>
    <property type="project" value="InterPro"/>
</dbReference>
<dbReference type="PANTHER" id="PTHR43394">
    <property type="entry name" value="ATP-DEPENDENT PERMEASE MDL1, MITOCHONDRIAL"/>
    <property type="match status" value="1"/>
</dbReference>
<evidence type="ECO:0000256" key="10">
    <source>
        <dbReference type="ARBA" id="ARBA00023136"/>
    </source>
</evidence>
<dbReference type="GO" id="GO:0005886">
    <property type="term" value="C:plasma membrane"/>
    <property type="evidence" value="ECO:0007669"/>
    <property type="project" value="UniProtKB-SubCell"/>
</dbReference>
<evidence type="ECO:0000256" key="2">
    <source>
        <dbReference type="ARBA" id="ARBA00022448"/>
    </source>
</evidence>
<evidence type="ECO:0000256" key="9">
    <source>
        <dbReference type="ARBA" id="ARBA00023055"/>
    </source>
</evidence>
<dbReference type="Pfam" id="PF00664">
    <property type="entry name" value="ABC_membrane"/>
    <property type="match status" value="1"/>
</dbReference>
<dbReference type="InterPro" id="IPR003593">
    <property type="entry name" value="AAA+_ATPase"/>
</dbReference>
<keyword evidence="6 11" id="KW-0067">ATP-binding</keyword>
<dbReference type="Gene3D" id="3.40.50.300">
    <property type="entry name" value="P-loop containing nucleotide triphosphate hydrolases"/>
    <property type="match status" value="1"/>
</dbReference>
<evidence type="ECO:0000313" key="11">
    <source>
        <dbReference type="EMBL" id="BBU68060.1"/>
    </source>
</evidence>
<dbReference type="InterPro" id="IPR011917">
    <property type="entry name" value="ABC_transpr_lipidA"/>
</dbReference>
<dbReference type="PROSITE" id="PS00211">
    <property type="entry name" value="ABC_TRANSPORTER_1"/>
    <property type="match status" value="1"/>
</dbReference>
<dbReference type="PANTHER" id="PTHR43394:SF1">
    <property type="entry name" value="ATP-BINDING CASSETTE SUB-FAMILY B MEMBER 10, MITOCHONDRIAL"/>
    <property type="match status" value="1"/>
</dbReference>
<dbReference type="InterPro" id="IPR011527">
    <property type="entry name" value="ABC1_TM_dom"/>
</dbReference>
<comment type="subcellular location">
    <subcellularLocation>
        <location evidence="1">Cell membrane</location>
        <topology evidence="1">Multi-pass membrane protein</topology>
    </subcellularLocation>
</comment>
<reference evidence="12" key="1">
    <citation type="submission" date="2020-01" db="EMBL/GenBank/DDBJ databases">
        <title>Phosphoaccumulans saitamaens gen. nov., sp. nov., a polyphosphate accumulating bacterium isolated from surface river water.</title>
        <authorList>
            <person name="Watanabe K."/>
            <person name="Suda W."/>
        </authorList>
    </citation>
    <scope>NUCLEOTIDE SEQUENCE [LARGE SCALE GENOMIC DNA]</scope>
    <source>
        <strain evidence="12">ICHIAU1</strain>
    </source>
</reference>
<organism evidence="11 12">
    <name type="scientific">Fluviibacter phosphoraccumulans</name>
    <dbReference type="NCBI Taxonomy" id="1751046"/>
    <lineage>
        <taxon>Bacteria</taxon>
        <taxon>Pseudomonadati</taxon>
        <taxon>Pseudomonadota</taxon>
        <taxon>Betaproteobacteria</taxon>
        <taxon>Rhodocyclales</taxon>
        <taxon>Fluviibacteraceae</taxon>
        <taxon>Fluviibacter</taxon>
    </lineage>
</organism>
<keyword evidence="3" id="KW-1003">Cell membrane</keyword>
<evidence type="ECO:0000256" key="3">
    <source>
        <dbReference type="ARBA" id="ARBA00022475"/>
    </source>
</evidence>
<keyword evidence="9" id="KW-0445">Lipid transport</keyword>
<dbReference type="Pfam" id="PF00005">
    <property type="entry name" value="ABC_tran"/>
    <property type="match status" value="1"/>
</dbReference>
<dbReference type="GO" id="GO:0005524">
    <property type="term" value="F:ATP binding"/>
    <property type="evidence" value="ECO:0007669"/>
    <property type="project" value="UniProtKB-KW"/>
</dbReference>
<dbReference type="SUPFAM" id="SSF90123">
    <property type="entry name" value="ABC transporter transmembrane region"/>
    <property type="match status" value="1"/>
</dbReference>
<evidence type="ECO:0000256" key="7">
    <source>
        <dbReference type="ARBA" id="ARBA00022967"/>
    </source>
</evidence>
<dbReference type="InterPro" id="IPR027417">
    <property type="entry name" value="P-loop_NTPase"/>
</dbReference>
<dbReference type="InterPro" id="IPR017871">
    <property type="entry name" value="ABC_transporter-like_CS"/>
</dbReference>
<dbReference type="AlphaFoldDB" id="A0A679HZ88"/>
<evidence type="ECO:0000256" key="1">
    <source>
        <dbReference type="ARBA" id="ARBA00004651"/>
    </source>
</evidence>
<dbReference type="GO" id="GO:0015421">
    <property type="term" value="F:ABC-type oligopeptide transporter activity"/>
    <property type="evidence" value="ECO:0007669"/>
    <property type="project" value="TreeGrafter"/>
</dbReference>
<evidence type="ECO:0000256" key="5">
    <source>
        <dbReference type="ARBA" id="ARBA00022741"/>
    </source>
</evidence>
<keyword evidence="7" id="KW-1278">Translocase</keyword>
<keyword evidence="8" id="KW-1133">Transmembrane helix</keyword>
<gene>
    <name evidence="11" type="primary">msbA</name>
    <name evidence="11" type="ORF">ICHIAU1_03430</name>
</gene>
<evidence type="ECO:0000256" key="6">
    <source>
        <dbReference type="ARBA" id="ARBA00022840"/>
    </source>
</evidence>
<evidence type="ECO:0000256" key="4">
    <source>
        <dbReference type="ARBA" id="ARBA00022692"/>
    </source>
</evidence>
<dbReference type="OrthoDB" id="8554730at2"/>
<keyword evidence="4" id="KW-0812">Transmembrane</keyword>